<dbReference type="InterPro" id="IPR002347">
    <property type="entry name" value="SDR_fam"/>
</dbReference>
<evidence type="ECO:0000313" key="4">
    <source>
        <dbReference type="Proteomes" id="UP000592820"/>
    </source>
</evidence>
<gene>
    <name evidence="3" type="ORF">HDG41_001395</name>
</gene>
<dbReference type="GO" id="GO:0016491">
    <property type="term" value="F:oxidoreductase activity"/>
    <property type="evidence" value="ECO:0007669"/>
    <property type="project" value="UniProtKB-KW"/>
</dbReference>
<accession>A0A7W8L557</accession>
<evidence type="ECO:0000313" key="3">
    <source>
        <dbReference type="EMBL" id="MBB5399356.1"/>
    </source>
</evidence>
<dbReference type="Gene3D" id="3.40.50.720">
    <property type="entry name" value="NAD(P)-binding Rossmann-like Domain"/>
    <property type="match status" value="1"/>
</dbReference>
<dbReference type="PANTHER" id="PTHR43477:SF1">
    <property type="entry name" value="DIHYDROANTICAPSIN 7-DEHYDROGENASE"/>
    <property type="match status" value="1"/>
</dbReference>
<dbReference type="SUPFAM" id="SSF51735">
    <property type="entry name" value="NAD(P)-binding Rossmann-fold domains"/>
    <property type="match status" value="1"/>
</dbReference>
<dbReference type="EMBL" id="JACHDE010000002">
    <property type="protein sequence ID" value="MBB5399356.1"/>
    <property type="molecule type" value="Genomic_DNA"/>
</dbReference>
<dbReference type="InterPro" id="IPR036291">
    <property type="entry name" value="NAD(P)-bd_dom_sf"/>
</dbReference>
<keyword evidence="2" id="KW-0560">Oxidoreductase</keyword>
<dbReference type="Pfam" id="PF13561">
    <property type="entry name" value="adh_short_C2"/>
    <property type="match status" value="1"/>
</dbReference>
<name>A0A7W8L557_9BURK</name>
<dbReference type="RefSeq" id="WP_184225640.1">
    <property type="nucleotide sequence ID" value="NZ_JACHDE010000002.1"/>
</dbReference>
<evidence type="ECO:0000256" key="1">
    <source>
        <dbReference type="ARBA" id="ARBA00006484"/>
    </source>
</evidence>
<dbReference type="AlphaFoldDB" id="A0A7W8L557"/>
<sequence length="248" mass="25317">MSHHVFIVGGSSGIGFATASRLLDRRYAVTIAGRDSAKLAKAKAALRGAANTVRFDASDASTIAGTFAEIGAIDHLVLALGSGKGGGPFSAVSLDAVRMGFDEKVFPHFACAQAALASIAKTGSITFLSAVSAHSAMPGTAGLGAANAAIAAIVPILAAELRPLRINAVSPGVIDTPWWDFLSEQDKESAFAGYAARTPVGRIGQPDDIAMAIEFLISNSFMSGQTIICDGGIGLDSTGQTVPLTEPR</sequence>
<evidence type="ECO:0000256" key="2">
    <source>
        <dbReference type="ARBA" id="ARBA00023002"/>
    </source>
</evidence>
<protein>
    <submittedName>
        <fullName evidence="3">NAD(P)-dependent dehydrogenase (Short-subunit alcohol dehydrogenase family)</fullName>
    </submittedName>
</protein>
<dbReference type="PANTHER" id="PTHR43477">
    <property type="entry name" value="DIHYDROANTICAPSIN 7-DEHYDROGENASE"/>
    <property type="match status" value="1"/>
</dbReference>
<reference evidence="3 4" key="1">
    <citation type="submission" date="2020-08" db="EMBL/GenBank/DDBJ databases">
        <title>Genomic Encyclopedia of Type Strains, Phase IV (KMG-V): Genome sequencing to study the core and pangenomes of soil and plant-associated prokaryotes.</title>
        <authorList>
            <person name="Whitman W."/>
        </authorList>
    </citation>
    <scope>NUCLEOTIDE SEQUENCE [LARGE SCALE GENOMIC DNA]</scope>
    <source>
        <strain evidence="3 4">JPY162</strain>
    </source>
</reference>
<dbReference type="Proteomes" id="UP000592820">
    <property type="component" value="Unassembled WGS sequence"/>
</dbReference>
<organism evidence="3 4">
    <name type="scientific">Paraburkholderia youngii</name>
    <dbReference type="NCBI Taxonomy" id="2782701"/>
    <lineage>
        <taxon>Bacteria</taxon>
        <taxon>Pseudomonadati</taxon>
        <taxon>Pseudomonadota</taxon>
        <taxon>Betaproteobacteria</taxon>
        <taxon>Burkholderiales</taxon>
        <taxon>Burkholderiaceae</taxon>
        <taxon>Paraburkholderia</taxon>
    </lineage>
</organism>
<comment type="similarity">
    <text evidence="1">Belongs to the short-chain dehydrogenases/reductases (SDR) family.</text>
</comment>
<comment type="caution">
    <text evidence="3">The sequence shown here is derived from an EMBL/GenBank/DDBJ whole genome shotgun (WGS) entry which is preliminary data.</text>
</comment>
<proteinExistence type="inferred from homology"/>
<dbReference type="InterPro" id="IPR051122">
    <property type="entry name" value="SDR_DHRS6-like"/>
</dbReference>
<dbReference type="PRINTS" id="PR00081">
    <property type="entry name" value="GDHRDH"/>
</dbReference>